<sequence length="1110" mass="121620">MRTEEELEKGCQRATLALAGESSSQAHVIEKGWCMSRYGPKSKKQRTMMEREVTHAHRHIGEGSERMEVVAGLRGDPDQDDDQKKMEDPQPLSTDICIGQKLVVTVEDANPDLLLVSYEHGTRLFQGVLLDSTKGRVPCGVYPPGGQFPPPPPTDAAQPLEGEDKLFSVRQRHTYFQQDTMAPGDPGAKAKKGLQLRQSISLTQRFKNSRMTVRLRPRQVLCSKCQSICNEKSENVSGAKGQRATEPPAAAKPVAEPRSRSLRDRNSQEHQAASSSKKSADRRLVPKLVKLKPSEIEAATNKGVSCLRKNSGSRNSRNNCDAEVEDGEVVVGTAAAYSVSGTDLAPDGRVPKLKLYTNLCLSDSSDTKRKGRIPKMTISLPPSESSKEFVENESGEVKNQGIPKMILSTVGRVGESGGEKKDKEGSSKNRKQNESSESQMDSKELRLRSGNVHKLTISAAAAHQEFGESAEDRVSSLPKLTILPVVPKKDEQEEMEGGDAKHHKLGKFSMDDLQPEKMSLRKKRSLGSMEDLWDESVFDEASKKHKREETEGGGAERDDSQCQMTGEDKEGPEEDKRKATPVLKISFGPEGKGTVLKIPSKSTVVTINTSEGDTEEEMNKKYKDMSAKAAKKALKKAKKEAQKKTVLGGASPAYMVGGISPRFGGMSPLRLGGMSPARLGGFSPARFGGTSPARFGGMSPARAAAVDLSTRDLPPKKHKHKVKHKKKHKDERRHKSPDEMKDQVEVQDEQKDTVVLDSADADIPVENITPELQWNSSERAEYPATTSPHGLNHPPIVNSQAAVASPGIPLQPSRHKLSISIKRVSNASYVACDSSHSDGERTSTPTNLMHFSEEEPTDKPHEADGFQDPTLTLTTETDEYGKLAPLEMPESYKVEGARLDHPALEAQDEQNQQLLPTSFGMETPEPSLPGSDSPSSDDTCNGAIPDFPSSAPNIGGMEEEQSAALLMKLSWKEVDRCEVDKGRVMAVGDVVWGKIHGFPWWPAKVMAIRVLRERNGDAQCQQAHVSWYGSSTSSLMPANTLQPFLQMFKMRYNKKKRGPYREAIKQATSEAEQTPASDLQHPEVVAGEQQQHQAPENLLGASPREVDVVS</sequence>
<protein>
    <recommendedName>
        <fullName evidence="2">PWWP domain-containing protein</fullName>
    </recommendedName>
</protein>
<dbReference type="SMART" id="SM00293">
    <property type="entry name" value="PWWP"/>
    <property type="match status" value="1"/>
</dbReference>
<dbReference type="CDD" id="cd20140">
    <property type="entry name" value="PWWP_PWWP2"/>
    <property type="match status" value="1"/>
</dbReference>
<reference evidence="3" key="1">
    <citation type="submission" date="2015-09" db="EMBL/GenBank/DDBJ databases">
        <title>Scylla olivacea transcriptome.</title>
        <authorList>
            <person name="Ikhwanuddin M."/>
        </authorList>
    </citation>
    <scope>NUCLEOTIDE SEQUENCE</scope>
</reference>
<evidence type="ECO:0000259" key="2">
    <source>
        <dbReference type="PROSITE" id="PS50812"/>
    </source>
</evidence>
<feature type="region of interest" description="Disordered" evidence="1">
    <location>
        <begin position="707"/>
        <end position="750"/>
    </location>
</feature>
<feature type="domain" description="PWWP" evidence="2">
    <location>
        <begin position="987"/>
        <end position="1047"/>
    </location>
</feature>
<feature type="compositionally biased region" description="Polar residues" evidence="1">
    <location>
        <begin position="1066"/>
        <end position="1077"/>
    </location>
</feature>
<organism evidence="3">
    <name type="scientific">Scylla olivacea</name>
    <name type="common">Orange mud crab</name>
    <name type="synonym">Cancer olivacea</name>
    <dbReference type="NCBI Taxonomy" id="85551"/>
    <lineage>
        <taxon>Eukaryota</taxon>
        <taxon>Metazoa</taxon>
        <taxon>Ecdysozoa</taxon>
        <taxon>Arthropoda</taxon>
        <taxon>Crustacea</taxon>
        <taxon>Multicrustacea</taxon>
        <taxon>Malacostraca</taxon>
        <taxon>Eumalacostraca</taxon>
        <taxon>Eucarida</taxon>
        <taxon>Decapoda</taxon>
        <taxon>Pleocyemata</taxon>
        <taxon>Brachyura</taxon>
        <taxon>Eubrachyura</taxon>
        <taxon>Portunoidea</taxon>
        <taxon>Portunidae</taxon>
        <taxon>Portuninae</taxon>
        <taxon>Scylla</taxon>
    </lineage>
</organism>
<dbReference type="EMBL" id="GDRN01095490">
    <property type="protein sequence ID" value="JAI59504.1"/>
    <property type="molecule type" value="Transcribed_RNA"/>
</dbReference>
<dbReference type="GO" id="GO:0003682">
    <property type="term" value="F:chromatin binding"/>
    <property type="evidence" value="ECO:0007669"/>
    <property type="project" value="TreeGrafter"/>
</dbReference>
<dbReference type="GO" id="GO:0010369">
    <property type="term" value="C:chromocenter"/>
    <property type="evidence" value="ECO:0007669"/>
    <property type="project" value="TreeGrafter"/>
</dbReference>
<feature type="compositionally biased region" description="Basic and acidic residues" evidence="1">
    <location>
        <begin position="417"/>
        <end position="446"/>
    </location>
</feature>
<dbReference type="InterPro" id="IPR000313">
    <property type="entry name" value="PWWP_dom"/>
</dbReference>
<dbReference type="GO" id="GO:0005634">
    <property type="term" value="C:nucleus"/>
    <property type="evidence" value="ECO:0007669"/>
    <property type="project" value="TreeGrafter"/>
</dbReference>
<feature type="region of interest" description="Disordered" evidence="1">
    <location>
        <begin position="382"/>
        <end position="446"/>
    </location>
</feature>
<feature type="region of interest" description="Disordered" evidence="1">
    <location>
        <begin position="73"/>
        <end position="92"/>
    </location>
</feature>
<feature type="compositionally biased region" description="Low complexity" evidence="1">
    <location>
        <begin position="244"/>
        <end position="254"/>
    </location>
</feature>
<feature type="region of interest" description="Disordered" evidence="1">
    <location>
        <begin position="917"/>
        <end position="941"/>
    </location>
</feature>
<feature type="compositionally biased region" description="Basic and acidic residues" evidence="1">
    <location>
        <begin position="851"/>
        <end position="864"/>
    </location>
</feature>
<feature type="compositionally biased region" description="Basic and acidic residues" evidence="1">
    <location>
        <begin position="255"/>
        <end position="268"/>
    </location>
</feature>
<dbReference type="PANTHER" id="PTHR16112:SF22">
    <property type="entry name" value="PWWP DOMAIN-CONTAINING 2B"/>
    <property type="match status" value="1"/>
</dbReference>
<evidence type="ECO:0000313" key="3">
    <source>
        <dbReference type="EMBL" id="JAI59504.1"/>
    </source>
</evidence>
<name>A0A0N7ZAQ5_SCYOL</name>
<feature type="region of interest" description="Disordered" evidence="1">
    <location>
        <begin position="233"/>
        <end position="287"/>
    </location>
</feature>
<dbReference type="AlphaFoldDB" id="A0A0N7ZAQ5"/>
<feature type="compositionally biased region" description="Basic residues" evidence="1">
    <location>
        <begin position="716"/>
        <end position="735"/>
    </location>
</feature>
<dbReference type="PROSITE" id="PS50812">
    <property type="entry name" value="PWWP"/>
    <property type="match status" value="1"/>
</dbReference>
<feature type="compositionally biased region" description="Low complexity" evidence="1">
    <location>
        <begin position="928"/>
        <end position="938"/>
    </location>
</feature>
<feature type="region of interest" description="Disordered" evidence="1">
    <location>
        <begin position="832"/>
        <end position="869"/>
    </location>
</feature>
<dbReference type="Gene3D" id="2.30.30.140">
    <property type="match status" value="1"/>
</dbReference>
<feature type="region of interest" description="Disordered" evidence="1">
    <location>
        <begin position="541"/>
        <end position="596"/>
    </location>
</feature>
<proteinExistence type="predicted"/>
<evidence type="ECO:0000256" key="1">
    <source>
        <dbReference type="SAM" id="MobiDB-lite"/>
    </source>
</evidence>
<dbReference type="Pfam" id="PF00855">
    <property type="entry name" value="PWWP"/>
    <property type="match status" value="1"/>
</dbReference>
<dbReference type="SUPFAM" id="SSF63748">
    <property type="entry name" value="Tudor/PWWP/MBT"/>
    <property type="match status" value="1"/>
</dbReference>
<dbReference type="PANTHER" id="PTHR16112">
    <property type="entry name" value="METHYL-CPG BINDING PROTEIN, DROSOPHILA"/>
    <property type="match status" value="1"/>
</dbReference>
<feature type="region of interest" description="Disordered" evidence="1">
    <location>
        <begin position="1063"/>
        <end position="1110"/>
    </location>
</feature>
<feature type="compositionally biased region" description="Basic and acidic residues" evidence="1">
    <location>
        <begin position="547"/>
        <end position="578"/>
    </location>
</feature>
<feature type="compositionally biased region" description="Basic and acidic residues" evidence="1">
    <location>
        <begin position="736"/>
        <end position="750"/>
    </location>
</feature>
<accession>A0A0N7ZAQ5</accession>